<accession>A0A840IGJ7</accession>
<evidence type="ECO:0000313" key="4">
    <source>
        <dbReference type="Proteomes" id="UP000585272"/>
    </source>
</evidence>
<sequence>MARRHVAGGHPRMHGDGVAGERHPHLAATGRGLASAFWALAAGVIVAYVFFLALGAFGSAEVGVVTGVVVGLSALWVVHALLDARRRARDPLLRSERERRGF</sequence>
<comment type="caution">
    <text evidence="3">The sequence shown here is derived from an EMBL/GenBank/DDBJ whole genome shotgun (WGS) entry which is preliminary data.</text>
</comment>
<keyword evidence="2" id="KW-0472">Membrane</keyword>
<gene>
    <name evidence="3" type="ORF">BDZ31_003593</name>
</gene>
<name>A0A840IGJ7_9ACTN</name>
<feature type="compositionally biased region" description="Basic and acidic residues" evidence="1">
    <location>
        <begin position="13"/>
        <end position="22"/>
    </location>
</feature>
<feature type="transmembrane region" description="Helical" evidence="2">
    <location>
        <begin position="32"/>
        <end position="56"/>
    </location>
</feature>
<dbReference type="RefSeq" id="WP_183343709.1">
    <property type="nucleotide sequence ID" value="NZ_JACHNU010000005.1"/>
</dbReference>
<reference evidence="3 4" key="1">
    <citation type="submission" date="2020-08" db="EMBL/GenBank/DDBJ databases">
        <title>Genomic Encyclopedia of Archaeal and Bacterial Type Strains, Phase II (KMG-II): from individual species to whole genera.</title>
        <authorList>
            <person name="Goeker M."/>
        </authorList>
    </citation>
    <scope>NUCLEOTIDE SEQUENCE [LARGE SCALE GENOMIC DNA]</scope>
    <source>
        <strain evidence="3 4">DSM 23288</strain>
    </source>
</reference>
<proteinExistence type="predicted"/>
<keyword evidence="4" id="KW-1185">Reference proteome</keyword>
<organism evidence="3 4">
    <name type="scientific">Conexibacter arvalis</name>
    <dbReference type="NCBI Taxonomy" id="912552"/>
    <lineage>
        <taxon>Bacteria</taxon>
        <taxon>Bacillati</taxon>
        <taxon>Actinomycetota</taxon>
        <taxon>Thermoleophilia</taxon>
        <taxon>Solirubrobacterales</taxon>
        <taxon>Conexibacteraceae</taxon>
        <taxon>Conexibacter</taxon>
    </lineage>
</organism>
<keyword evidence="2" id="KW-1133">Transmembrane helix</keyword>
<dbReference type="AlphaFoldDB" id="A0A840IGJ7"/>
<keyword evidence="2" id="KW-0812">Transmembrane</keyword>
<evidence type="ECO:0000256" key="1">
    <source>
        <dbReference type="SAM" id="MobiDB-lite"/>
    </source>
</evidence>
<evidence type="ECO:0000256" key="2">
    <source>
        <dbReference type="SAM" id="Phobius"/>
    </source>
</evidence>
<feature type="transmembrane region" description="Helical" evidence="2">
    <location>
        <begin position="62"/>
        <end position="82"/>
    </location>
</feature>
<evidence type="ECO:0000313" key="3">
    <source>
        <dbReference type="EMBL" id="MBB4663992.1"/>
    </source>
</evidence>
<dbReference type="Proteomes" id="UP000585272">
    <property type="component" value="Unassembled WGS sequence"/>
</dbReference>
<feature type="region of interest" description="Disordered" evidence="1">
    <location>
        <begin position="1"/>
        <end position="22"/>
    </location>
</feature>
<protein>
    <submittedName>
        <fullName evidence="3">Fatty acid desaturase</fullName>
    </submittedName>
</protein>
<dbReference type="EMBL" id="JACHNU010000005">
    <property type="protein sequence ID" value="MBB4663992.1"/>
    <property type="molecule type" value="Genomic_DNA"/>
</dbReference>